<dbReference type="PANTHER" id="PTHR39596">
    <property type="match status" value="1"/>
</dbReference>
<keyword evidence="2" id="KW-1185">Reference proteome</keyword>
<proteinExistence type="predicted"/>
<dbReference type="AlphaFoldDB" id="A0A8H3G5E3"/>
<dbReference type="Proteomes" id="UP000664203">
    <property type="component" value="Unassembled WGS sequence"/>
</dbReference>
<protein>
    <recommendedName>
        <fullName evidence="3">Heterokaryon incompatibility domain-containing protein</fullName>
    </recommendedName>
</protein>
<accession>A0A8H3G5E3</accession>
<reference evidence="1" key="1">
    <citation type="submission" date="2021-03" db="EMBL/GenBank/DDBJ databases">
        <authorList>
            <person name="Tagirdzhanova G."/>
        </authorList>
    </citation>
    <scope>NUCLEOTIDE SEQUENCE</scope>
</reference>
<sequence length="827" mass="94152">MDHLPLPSDPILPLTEVPYICKEPYDVSVPFLEYPRRRGKPWLTPKGGEAPSVKHEKLFPIPTRDLESFFQTWLGFGLLAELLAELFDRDKFVAKSERDDGGPVVSTKQLQALTERRLDRVGNLDRSRQKQIYLHAVRCIDLTVMSLLAAAPDFNSAVKNSIASIAEFLGNAIDRAHKGTFSDAVSCTRPFVRKFYTEDMKAAMVAAGWCPNDIKRVTDKFLTTQLLYFFSKMKKPPGIANHRDCTENVCRTHSLGLSQHRTRHCETCTNENKCEDISIDYRHVVDILRSGALPFLRITSKKNEPSKVTVQLSSSGTDATPYVAISHVWADGLGESSANSLPQCQLARLGRMLDPFAEAGTRPLVWLDTLCCPVNPEAKRLALLQMRRTYAEANKTLILDSSLYNFDSQDLSVAEIHARILTSGWMRRLWTLQEGALASDPWVQFKDGPVRMNTIYRRLKELHDENLNHRRLVQDMFRESQSLALPSYYSLQGVPELSLLDRALSYRNTTVALDEAPCIATLMNLNVSEILPLSGENRMCKLWELLAAANSGSLPRKMIFLDGPKLKSRGYRWAPSTFLPPGEDYPVSSRITQWRGPQGKRTAQGLMAEFPSYRFRPYPGPSPSPIWDVLVEMRQVHFIFKDQNRDIWCRLSYKPTSMEITQTPFVDLAAKGDLAVILREEPSDQPSTLLEDTYREGRLVTVTEEKEDVLHAILGDVVFFEALSQQDAMVYDAAERLMREFRSWELEDSTGLEVAEQESKERITKLRAKCKEMTRRQLKEEPGLEDAVLEMLGEDGEGWQMWIYVATWFGHVGEGWRVNLRKMWCVD</sequence>
<evidence type="ECO:0000313" key="1">
    <source>
        <dbReference type="EMBL" id="CAF9933336.1"/>
    </source>
</evidence>
<comment type="caution">
    <text evidence="1">The sequence shown here is derived from an EMBL/GenBank/DDBJ whole genome shotgun (WGS) entry which is preliminary data.</text>
</comment>
<evidence type="ECO:0000313" key="2">
    <source>
        <dbReference type="Proteomes" id="UP000664203"/>
    </source>
</evidence>
<name>A0A8H3G5E3_9LECA</name>
<gene>
    <name evidence="1" type="ORF">ALECFALPRED_005566</name>
</gene>
<dbReference type="PANTHER" id="PTHR39596:SF2">
    <property type="entry name" value="HET DOMAIN PROTEIN (AFU_ORTHOLOGUE AFUA_1G17550)-RELATED"/>
    <property type="match status" value="1"/>
</dbReference>
<evidence type="ECO:0008006" key="3">
    <source>
        <dbReference type="Google" id="ProtNLM"/>
    </source>
</evidence>
<dbReference type="OrthoDB" id="2426273at2759"/>
<organism evidence="1 2">
    <name type="scientific">Alectoria fallacina</name>
    <dbReference type="NCBI Taxonomy" id="1903189"/>
    <lineage>
        <taxon>Eukaryota</taxon>
        <taxon>Fungi</taxon>
        <taxon>Dikarya</taxon>
        <taxon>Ascomycota</taxon>
        <taxon>Pezizomycotina</taxon>
        <taxon>Lecanoromycetes</taxon>
        <taxon>OSLEUM clade</taxon>
        <taxon>Lecanoromycetidae</taxon>
        <taxon>Lecanorales</taxon>
        <taxon>Lecanorineae</taxon>
        <taxon>Parmeliaceae</taxon>
        <taxon>Alectoria</taxon>
    </lineage>
</organism>
<dbReference type="EMBL" id="CAJPDR010000352">
    <property type="protein sequence ID" value="CAF9933336.1"/>
    <property type="molecule type" value="Genomic_DNA"/>
</dbReference>